<name>A0A6C0F4V1_9ZZZZ</name>
<dbReference type="Pfam" id="PF19075">
    <property type="entry name" value="DUF5771"/>
    <property type="match status" value="1"/>
</dbReference>
<dbReference type="AlphaFoldDB" id="A0A6C0F4V1"/>
<proteinExistence type="predicted"/>
<reference evidence="2" key="1">
    <citation type="journal article" date="2020" name="Nature">
        <title>Giant virus diversity and host interactions through global metagenomics.</title>
        <authorList>
            <person name="Schulz F."/>
            <person name="Roux S."/>
            <person name="Paez-Espino D."/>
            <person name="Jungbluth S."/>
            <person name="Walsh D.A."/>
            <person name="Denef V.J."/>
            <person name="McMahon K.D."/>
            <person name="Konstantinidis K.T."/>
            <person name="Eloe-Fadrosh E.A."/>
            <person name="Kyrpides N.C."/>
            <person name="Woyke T."/>
        </authorList>
    </citation>
    <scope>NUCLEOTIDE SEQUENCE</scope>
    <source>
        <strain evidence="2">GVMAG-S-ERX555967-130</strain>
    </source>
</reference>
<feature type="compositionally biased region" description="Basic residues" evidence="1">
    <location>
        <begin position="98"/>
        <end position="119"/>
    </location>
</feature>
<sequence>MSVVKLPPLRKIDYSKKRYHYHLKDSAAKRRRAIREGVRQEMKENKRTQRQAAISKKGRFNTLRIYRKNKDPEGCKILTEDMKYMDKLYKLGTTKDICRRKRKTRRKQNTRRKRNYRNG</sequence>
<dbReference type="InterPro" id="IPR043905">
    <property type="entry name" value="DUF5771"/>
</dbReference>
<feature type="region of interest" description="Disordered" evidence="1">
    <location>
        <begin position="97"/>
        <end position="119"/>
    </location>
</feature>
<organism evidence="2">
    <name type="scientific">viral metagenome</name>
    <dbReference type="NCBI Taxonomy" id="1070528"/>
    <lineage>
        <taxon>unclassified sequences</taxon>
        <taxon>metagenomes</taxon>
        <taxon>organismal metagenomes</taxon>
    </lineage>
</organism>
<accession>A0A6C0F4V1</accession>
<protein>
    <submittedName>
        <fullName evidence="2">Uncharacterized protein</fullName>
    </submittedName>
</protein>
<dbReference type="EMBL" id="MN738786">
    <property type="protein sequence ID" value="QHT36787.1"/>
    <property type="molecule type" value="Genomic_DNA"/>
</dbReference>
<evidence type="ECO:0000313" key="2">
    <source>
        <dbReference type="EMBL" id="QHT36787.1"/>
    </source>
</evidence>
<evidence type="ECO:0000256" key="1">
    <source>
        <dbReference type="SAM" id="MobiDB-lite"/>
    </source>
</evidence>